<dbReference type="AlphaFoldDB" id="A0A1W9Z3I0"/>
<evidence type="ECO:0000259" key="7">
    <source>
        <dbReference type="Pfam" id="PF05199"/>
    </source>
</evidence>
<dbReference type="Gene3D" id="3.50.50.60">
    <property type="entry name" value="FAD/NAD(P)-binding domain"/>
    <property type="match status" value="1"/>
</dbReference>
<feature type="domain" description="Glucose-methanol-choline oxidoreductase N-terminal" evidence="6">
    <location>
        <begin position="2"/>
        <end position="286"/>
    </location>
</feature>
<dbReference type="InterPro" id="IPR000172">
    <property type="entry name" value="GMC_OxRdtase_N"/>
</dbReference>
<evidence type="ECO:0000256" key="2">
    <source>
        <dbReference type="ARBA" id="ARBA00010790"/>
    </source>
</evidence>
<comment type="caution">
    <text evidence="8">The sequence shown here is derived from an EMBL/GenBank/DDBJ whole genome shotgun (WGS) entry which is preliminary data.</text>
</comment>
<dbReference type="Pfam" id="PF05199">
    <property type="entry name" value="GMC_oxred_C"/>
    <property type="match status" value="1"/>
</dbReference>
<feature type="domain" description="Glucose-methanol-choline oxidoreductase C-terminal" evidence="7">
    <location>
        <begin position="341"/>
        <end position="446"/>
    </location>
</feature>
<evidence type="ECO:0000256" key="5">
    <source>
        <dbReference type="PIRSR" id="PIRSR000137-2"/>
    </source>
</evidence>
<gene>
    <name evidence="8" type="ORF">BST17_03520</name>
</gene>
<dbReference type="GO" id="GO:0050660">
    <property type="term" value="F:flavin adenine dinucleotide binding"/>
    <property type="evidence" value="ECO:0007669"/>
    <property type="project" value="InterPro"/>
</dbReference>
<dbReference type="RefSeq" id="WP_083055540.1">
    <property type="nucleotide sequence ID" value="NZ_JACKVM010000008.1"/>
</dbReference>
<dbReference type="PANTHER" id="PTHR11552:SF147">
    <property type="entry name" value="CHOLINE DEHYDROGENASE, MITOCHONDRIAL"/>
    <property type="match status" value="1"/>
</dbReference>
<evidence type="ECO:0000256" key="1">
    <source>
        <dbReference type="ARBA" id="ARBA00001974"/>
    </source>
</evidence>
<dbReference type="Pfam" id="PF00732">
    <property type="entry name" value="GMC_oxred_N"/>
    <property type="match status" value="1"/>
</dbReference>
<evidence type="ECO:0000313" key="8">
    <source>
        <dbReference type="EMBL" id="ORA06722.1"/>
    </source>
</evidence>
<protein>
    <submittedName>
        <fullName evidence="8">Mycofactocin system GMC family oxidoreductase MftG</fullName>
    </submittedName>
</protein>
<accession>A0A1W9Z3I0</accession>
<evidence type="ECO:0000256" key="3">
    <source>
        <dbReference type="ARBA" id="ARBA00022630"/>
    </source>
</evidence>
<dbReference type="PIRSF" id="PIRSF000137">
    <property type="entry name" value="Alcohol_oxidase"/>
    <property type="match status" value="1"/>
</dbReference>
<dbReference type="STRING" id="564198.BST17_03520"/>
<dbReference type="InterPro" id="IPR036188">
    <property type="entry name" value="FAD/NAD-bd_sf"/>
</dbReference>
<evidence type="ECO:0000313" key="9">
    <source>
        <dbReference type="Proteomes" id="UP000192366"/>
    </source>
</evidence>
<evidence type="ECO:0000256" key="4">
    <source>
        <dbReference type="ARBA" id="ARBA00022827"/>
    </source>
</evidence>
<dbReference type="EMBL" id="MVHJ01000002">
    <property type="protein sequence ID" value="ORA06722.1"/>
    <property type="molecule type" value="Genomic_DNA"/>
</dbReference>
<proteinExistence type="inferred from homology"/>
<reference evidence="8 9" key="1">
    <citation type="submission" date="2017-02" db="EMBL/GenBank/DDBJ databases">
        <title>The new phylogeny of genus Mycobacterium.</title>
        <authorList>
            <person name="Tortoli E."/>
            <person name="Trovato A."/>
            <person name="Cirillo D.M."/>
        </authorList>
    </citation>
    <scope>NUCLEOTIDE SEQUENCE [LARGE SCALE GENOMIC DNA]</scope>
    <source>
        <strain evidence="8 9">DSM 45578</strain>
    </source>
</reference>
<feature type="binding site" evidence="5">
    <location>
        <position position="78"/>
    </location>
    <ligand>
        <name>FAD</name>
        <dbReference type="ChEBI" id="CHEBI:57692"/>
    </ligand>
</feature>
<keyword evidence="9" id="KW-1185">Reference proteome</keyword>
<dbReference type="InterPro" id="IPR007867">
    <property type="entry name" value="GMC_OxRtase_C"/>
</dbReference>
<comment type="cofactor">
    <cofactor evidence="1 5">
        <name>FAD</name>
        <dbReference type="ChEBI" id="CHEBI:57692"/>
    </cofactor>
</comment>
<dbReference type="GO" id="GO:0016614">
    <property type="term" value="F:oxidoreductase activity, acting on CH-OH group of donors"/>
    <property type="evidence" value="ECO:0007669"/>
    <property type="project" value="InterPro"/>
</dbReference>
<dbReference type="InterPro" id="IPR023978">
    <property type="entry name" value="GMC_oxidoreductase_bact"/>
</dbReference>
<dbReference type="Proteomes" id="UP000192366">
    <property type="component" value="Unassembled WGS sequence"/>
</dbReference>
<keyword evidence="3" id="KW-0285">Flavoprotein</keyword>
<feature type="binding site" evidence="5">
    <location>
        <position position="211"/>
    </location>
    <ligand>
        <name>FAD</name>
        <dbReference type="ChEBI" id="CHEBI:57692"/>
    </ligand>
</feature>
<keyword evidence="4 5" id="KW-0274">FAD</keyword>
<comment type="similarity">
    <text evidence="2">Belongs to the GMC oxidoreductase family.</text>
</comment>
<dbReference type="OrthoDB" id="9785276at2"/>
<dbReference type="InterPro" id="IPR012132">
    <property type="entry name" value="GMC_OxRdtase"/>
</dbReference>
<dbReference type="Gene3D" id="3.30.410.40">
    <property type="match status" value="1"/>
</dbReference>
<organism evidence="8 9">
    <name type="scientific">Mycolicibacterium bacteremicum</name>
    <name type="common">Mycobacterium bacteremicum</name>
    <dbReference type="NCBI Taxonomy" id="564198"/>
    <lineage>
        <taxon>Bacteria</taxon>
        <taxon>Bacillati</taxon>
        <taxon>Actinomycetota</taxon>
        <taxon>Actinomycetes</taxon>
        <taxon>Mycobacteriales</taxon>
        <taxon>Mycobacteriaceae</taxon>
        <taxon>Mycolicibacterium</taxon>
    </lineage>
</organism>
<dbReference type="PANTHER" id="PTHR11552">
    <property type="entry name" value="GLUCOSE-METHANOL-CHOLINE GMC OXIDOREDUCTASE"/>
    <property type="match status" value="1"/>
</dbReference>
<name>A0A1W9Z3I0_MYCBA</name>
<dbReference type="SUPFAM" id="SSF51905">
    <property type="entry name" value="FAD/NAD(P)-binding domain"/>
    <property type="match status" value="1"/>
</dbReference>
<sequence>MRVLIVGAGSAGSILAERLSREPECHVTVVEAGPPAAGQALTDAHRLPIGPASPVTARYPANLTDAPDRPVSLVRGAVVGGSGAINGGYFCRGRAGDFDGWGVPGWSFDDVLPHFRALETDHDFSGPLHGASGPIPIRRTREFSSGTRQFIDAARDRGFDWIDDLNGAQTDRGVGALPLNVADGRRCGPGAVVLAPALGRPNLVLHTDTRVRSIRFAGHRATGVDVRGPAGDASLHADRIILCAGAIATAQLLMLSGCGPADALTRAGVPVLVDLPVGVGFADHPEWLLPTAWPATPGRTPLEAALAVDDLEIRLYTTGFAEMVGEVPTDPPHIGVALMRPTGRGRLTLISADPTVPPRIEHHYDSVAGDVAALREGADLARDIAGIGATEANWSTTQHLCGTAPMGAVLDARCRVLGVDGLWVADGSILPEITSRGPHATIAMIGHRVAEFITD</sequence>
<feature type="binding site" evidence="5">
    <location>
        <position position="427"/>
    </location>
    <ligand>
        <name>FAD</name>
        <dbReference type="ChEBI" id="CHEBI:57692"/>
    </ligand>
</feature>
<dbReference type="NCBIfam" id="TIGR03970">
    <property type="entry name" value="Rv0697"/>
    <property type="match status" value="1"/>
</dbReference>
<dbReference type="SUPFAM" id="SSF54373">
    <property type="entry name" value="FAD-linked reductases, C-terminal domain"/>
    <property type="match status" value="1"/>
</dbReference>
<evidence type="ECO:0000259" key="6">
    <source>
        <dbReference type="Pfam" id="PF00732"/>
    </source>
</evidence>